<gene>
    <name evidence="3" type="ORF">H4W79_001479</name>
</gene>
<feature type="transmembrane region" description="Helical" evidence="2">
    <location>
        <begin position="79"/>
        <end position="100"/>
    </location>
</feature>
<sequence>MSTEPEDNARAENTDRPTEGAPQPKFEPGVAEASAETGAPGTTEAPETEENQYGTAPEAEFGAVPAEPRTGGAFSTETLSIVSVVLLAVTILTGQLLEILTSMLLVGDQTVDPAQIRQIEMQVWMGGAVALLTVLTSTLALALHNWGTRPWAKWTATATTIVGLLFVIVAAAAFLLMPEASPQQMMPPVMD</sequence>
<dbReference type="RefSeq" id="WP_191273323.1">
    <property type="nucleotide sequence ID" value="NZ_BMXJ01000006.1"/>
</dbReference>
<feature type="compositionally biased region" description="Low complexity" evidence="1">
    <location>
        <begin position="31"/>
        <end position="45"/>
    </location>
</feature>
<feature type="transmembrane region" description="Helical" evidence="2">
    <location>
        <begin position="121"/>
        <end position="142"/>
    </location>
</feature>
<feature type="transmembrane region" description="Helical" evidence="2">
    <location>
        <begin position="154"/>
        <end position="176"/>
    </location>
</feature>
<dbReference type="Proteomes" id="UP000598217">
    <property type="component" value="Unassembled WGS sequence"/>
</dbReference>
<evidence type="ECO:0000313" key="3">
    <source>
        <dbReference type="EMBL" id="MBE1457265.1"/>
    </source>
</evidence>
<keyword evidence="4" id="KW-1185">Reference proteome</keyword>
<name>A0ABR9HE06_9ACTN</name>
<evidence type="ECO:0000256" key="2">
    <source>
        <dbReference type="SAM" id="Phobius"/>
    </source>
</evidence>
<feature type="compositionally biased region" description="Basic and acidic residues" evidence="1">
    <location>
        <begin position="7"/>
        <end position="18"/>
    </location>
</feature>
<accession>A0ABR9HE06</accession>
<keyword evidence="2" id="KW-1133">Transmembrane helix</keyword>
<organism evidence="3 4">
    <name type="scientific">Nocardiopsis terrae</name>
    <dbReference type="NCBI Taxonomy" id="372655"/>
    <lineage>
        <taxon>Bacteria</taxon>
        <taxon>Bacillati</taxon>
        <taxon>Actinomycetota</taxon>
        <taxon>Actinomycetes</taxon>
        <taxon>Streptosporangiales</taxon>
        <taxon>Nocardiopsidaceae</taxon>
        <taxon>Nocardiopsis</taxon>
    </lineage>
</organism>
<evidence type="ECO:0000313" key="4">
    <source>
        <dbReference type="Proteomes" id="UP000598217"/>
    </source>
</evidence>
<keyword evidence="2" id="KW-0472">Membrane</keyword>
<evidence type="ECO:0000256" key="1">
    <source>
        <dbReference type="SAM" id="MobiDB-lite"/>
    </source>
</evidence>
<feature type="region of interest" description="Disordered" evidence="1">
    <location>
        <begin position="1"/>
        <end position="53"/>
    </location>
</feature>
<keyword evidence="2" id="KW-0812">Transmembrane</keyword>
<protein>
    <submittedName>
        <fullName evidence="3">Uncharacterized protein</fullName>
    </submittedName>
</protein>
<reference evidence="3 4" key="1">
    <citation type="submission" date="2020-10" db="EMBL/GenBank/DDBJ databases">
        <title>Sequencing the genomes of 1000 actinobacteria strains.</title>
        <authorList>
            <person name="Klenk H.-P."/>
        </authorList>
    </citation>
    <scope>NUCLEOTIDE SEQUENCE [LARGE SCALE GENOMIC DNA]</scope>
    <source>
        <strain evidence="3 4">DSM 45157</strain>
    </source>
</reference>
<comment type="caution">
    <text evidence="3">The sequence shown here is derived from an EMBL/GenBank/DDBJ whole genome shotgun (WGS) entry which is preliminary data.</text>
</comment>
<proteinExistence type="predicted"/>
<dbReference type="EMBL" id="JADBDY010000001">
    <property type="protein sequence ID" value="MBE1457265.1"/>
    <property type="molecule type" value="Genomic_DNA"/>
</dbReference>